<feature type="region of interest" description="Disordered" evidence="1">
    <location>
        <begin position="1"/>
        <end position="25"/>
    </location>
</feature>
<dbReference type="InterPro" id="IPR003959">
    <property type="entry name" value="ATPase_AAA_core"/>
</dbReference>
<dbReference type="PANTHER" id="PTHR46411">
    <property type="entry name" value="FAMILY ATPASE, PUTATIVE-RELATED"/>
    <property type="match status" value="1"/>
</dbReference>
<dbReference type="InterPro" id="IPR056599">
    <property type="entry name" value="AAA_lid_fung"/>
</dbReference>
<dbReference type="InterPro" id="IPR027417">
    <property type="entry name" value="P-loop_NTPase"/>
</dbReference>
<evidence type="ECO:0000313" key="5">
    <source>
        <dbReference type="RefSeq" id="XP_033569360.1"/>
    </source>
</evidence>
<evidence type="ECO:0000313" key="4">
    <source>
        <dbReference type="Proteomes" id="UP000504636"/>
    </source>
</evidence>
<feature type="compositionally biased region" description="Polar residues" evidence="1">
    <location>
        <begin position="55"/>
        <end position="66"/>
    </location>
</feature>
<dbReference type="CDD" id="cd19481">
    <property type="entry name" value="RecA-like_protease"/>
    <property type="match status" value="1"/>
</dbReference>
<organism evidence="3">
    <name type="scientific">Mytilinidion resinicola</name>
    <dbReference type="NCBI Taxonomy" id="574789"/>
    <lineage>
        <taxon>Eukaryota</taxon>
        <taxon>Fungi</taxon>
        <taxon>Dikarya</taxon>
        <taxon>Ascomycota</taxon>
        <taxon>Pezizomycotina</taxon>
        <taxon>Dothideomycetes</taxon>
        <taxon>Pleosporomycetidae</taxon>
        <taxon>Mytilinidiales</taxon>
        <taxon>Mytilinidiaceae</taxon>
        <taxon>Mytilinidion</taxon>
    </lineage>
</organism>
<dbReference type="GO" id="GO:0005524">
    <property type="term" value="F:ATP binding"/>
    <property type="evidence" value="ECO:0007669"/>
    <property type="project" value="InterPro"/>
</dbReference>
<reference evidence="5" key="2">
    <citation type="submission" date="2020-04" db="EMBL/GenBank/DDBJ databases">
        <authorList>
            <consortium name="NCBI Genome Project"/>
        </authorList>
    </citation>
    <scope>NUCLEOTIDE SEQUENCE</scope>
    <source>
        <strain evidence="5">CBS 304.34</strain>
    </source>
</reference>
<name>A0A6A6Y0Q6_9PEZI</name>
<dbReference type="PANTHER" id="PTHR46411:SF3">
    <property type="entry name" value="AAA+ ATPASE DOMAIN-CONTAINING PROTEIN"/>
    <property type="match status" value="1"/>
</dbReference>
<feature type="region of interest" description="Disordered" evidence="1">
    <location>
        <begin position="38"/>
        <end position="79"/>
    </location>
</feature>
<dbReference type="Pfam" id="PF23232">
    <property type="entry name" value="AAA_lid_13"/>
    <property type="match status" value="1"/>
</dbReference>
<keyword evidence="4" id="KW-1185">Reference proteome</keyword>
<evidence type="ECO:0000259" key="2">
    <source>
        <dbReference type="SMART" id="SM00382"/>
    </source>
</evidence>
<dbReference type="SUPFAM" id="SSF52540">
    <property type="entry name" value="P-loop containing nucleoside triphosphate hydrolases"/>
    <property type="match status" value="1"/>
</dbReference>
<feature type="domain" description="AAA+ ATPase" evidence="2">
    <location>
        <begin position="602"/>
        <end position="725"/>
    </location>
</feature>
<evidence type="ECO:0000256" key="1">
    <source>
        <dbReference type="SAM" id="MobiDB-lite"/>
    </source>
</evidence>
<dbReference type="GeneID" id="54467152"/>
<feature type="compositionally biased region" description="Basic and acidic residues" evidence="1">
    <location>
        <begin position="132"/>
        <end position="164"/>
    </location>
</feature>
<sequence>MAATAPPVQPQPLPQPGLLQDSKKPSIARYDTFASTATTATLETENESCGELTGSEVTALSPTAMESTEKPAVNGNDPTALKELVREILKQERLEIQTQDRNSGRPEGLDGLTSRFLASYITELEKKVAALEKDKKEEPKDESKKDETKSEKKEEEENKDENGRPKLVVKRLRKETTAAAAVADEDENAKGKNGADQKHILTVTRNIEKNNQKTLEIRSRLVIQFLRRAVKYYPGQALGGSMVAFMDPFMLLFHYRKSISEELANPELDVETRTHLEHVLEFMKTECPEVSQELDALEEDEDRKVISFANSWLIFRPGTIVYSTQESEDKDEGEKAKVVVSSPEGEKRAYMVEELAGCEIEKLPSGREIRTSLKLRCWSIDFDGYRFGRTYTELYVRPFNGSREIEQLEVVPEKYSDPEIRDKLIERGRSFWNLKEKDKIFRLYTGKAWSKTSLADTLRVVVDHAAYSKTGSEGIKIEGVSNQSQEMHCPCSDCKEKRETARQNFERLDRVSPYAKYNSVEPDSEPDDLTLLLCPDRAYAFSLRDKSWMPVKLRDLKTVEFRKKAFDKLVMKADYKRTVQALVSTYTSDDRKFRDIVEGKGRGLVLLLHGPPGTGKTLTAECVADEYQRPLYMVTCGDLGTEPWELEMNLRRIFKDATTWNAVLLLDEADIFLQMRDYKDVNRNALVSVFLRELEYFDGILFLTTNRVGAIDEAFQSRIHVTLGLPLLDEDSRRDIWKIFIKDLNGIHKDSRKDLLKHVNAKLGKCNLNGRQIRNCVRTAIALADQAHVPISARHLDDVVKMGEEFAEYMKTLHKMDAEEVQASVGNRLASWKPRD</sequence>
<dbReference type="EMBL" id="MU003723">
    <property type="protein sequence ID" value="KAF2802396.1"/>
    <property type="molecule type" value="Genomic_DNA"/>
</dbReference>
<dbReference type="InterPro" id="IPR054289">
    <property type="entry name" value="DUF7025"/>
</dbReference>
<dbReference type="SMART" id="SM00382">
    <property type="entry name" value="AAA"/>
    <property type="match status" value="1"/>
</dbReference>
<dbReference type="Gene3D" id="3.40.50.300">
    <property type="entry name" value="P-loop containing nucleotide triphosphate hydrolases"/>
    <property type="match status" value="1"/>
</dbReference>
<dbReference type="InterPro" id="IPR003593">
    <property type="entry name" value="AAA+_ATPase"/>
</dbReference>
<reference evidence="3 5" key="1">
    <citation type="journal article" date="2020" name="Stud. Mycol.">
        <title>101 Dothideomycetes genomes: a test case for predicting lifestyles and emergence of pathogens.</title>
        <authorList>
            <person name="Haridas S."/>
            <person name="Albert R."/>
            <person name="Binder M."/>
            <person name="Bloem J."/>
            <person name="Labutti K."/>
            <person name="Salamov A."/>
            <person name="Andreopoulos B."/>
            <person name="Baker S."/>
            <person name="Barry K."/>
            <person name="Bills G."/>
            <person name="Bluhm B."/>
            <person name="Cannon C."/>
            <person name="Castanera R."/>
            <person name="Culley D."/>
            <person name="Daum C."/>
            <person name="Ezra D."/>
            <person name="Gonzalez J."/>
            <person name="Henrissat B."/>
            <person name="Kuo A."/>
            <person name="Liang C."/>
            <person name="Lipzen A."/>
            <person name="Lutzoni F."/>
            <person name="Magnuson J."/>
            <person name="Mondo S."/>
            <person name="Nolan M."/>
            <person name="Ohm R."/>
            <person name="Pangilinan J."/>
            <person name="Park H.-J."/>
            <person name="Ramirez L."/>
            <person name="Alfaro M."/>
            <person name="Sun H."/>
            <person name="Tritt A."/>
            <person name="Yoshinaga Y."/>
            <person name="Zwiers L.-H."/>
            <person name="Turgeon B."/>
            <person name="Goodwin S."/>
            <person name="Spatafora J."/>
            <person name="Crous P."/>
            <person name="Grigoriev I."/>
        </authorList>
    </citation>
    <scope>NUCLEOTIDE SEQUENCE</scope>
    <source>
        <strain evidence="3 5">CBS 304.34</strain>
    </source>
</reference>
<dbReference type="OrthoDB" id="10042665at2759"/>
<dbReference type="Proteomes" id="UP000504636">
    <property type="component" value="Unplaced"/>
</dbReference>
<gene>
    <name evidence="3 5" type="ORF">BDZ99DRAFT_527430</name>
</gene>
<reference evidence="5" key="3">
    <citation type="submission" date="2025-04" db="UniProtKB">
        <authorList>
            <consortium name="RefSeq"/>
        </authorList>
    </citation>
    <scope>IDENTIFICATION</scope>
    <source>
        <strain evidence="5">CBS 304.34</strain>
    </source>
</reference>
<dbReference type="Pfam" id="PF00004">
    <property type="entry name" value="AAA"/>
    <property type="match status" value="1"/>
</dbReference>
<dbReference type="RefSeq" id="XP_033569360.1">
    <property type="nucleotide sequence ID" value="XM_033726259.1"/>
</dbReference>
<feature type="region of interest" description="Disordered" evidence="1">
    <location>
        <begin position="132"/>
        <end position="168"/>
    </location>
</feature>
<dbReference type="Pfam" id="PF22942">
    <property type="entry name" value="DUF7025"/>
    <property type="match status" value="1"/>
</dbReference>
<evidence type="ECO:0000313" key="3">
    <source>
        <dbReference type="EMBL" id="KAF2802396.1"/>
    </source>
</evidence>
<accession>A0A6A6Y0Q6</accession>
<proteinExistence type="predicted"/>
<protein>
    <recommendedName>
        <fullName evidence="2">AAA+ ATPase domain-containing protein</fullName>
    </recommendedName>
</protein>
<dbReference type="GO" id="GO:0016887">
    <property type="term" value="F:ATP hydrolysis activity"/>
    <property type="evidence" value="ECO:0007669"/>
    <property type="project" value="InterPro"/>
</dbReference>
<dbReference type="AlphaFoldDB" id="A0A6A6Y0Q6"/>